<dbReference type="AlphaFoldDB" id="A0A1W1UGA2"/>
<keyword evidence="1" id="KW-0472">Membrane</keyword>
<keyword evidence="1" id="KW-1133">Transmembrane helix</keyword>
<proteinExistence type="predicted"/>
<dbReference type="EMBL" id="FWWV01000002">
    <property type="protein sequence ID" value="SMB80116.1"/>
    <property type="molecule type" value="Genomic_DNA"/>
</dbReference>
<name>A0A1W1UGA2_9PAST</name>
<gene>
    <name evidence="2" type="ORF">SAMN05660772_00543</name>
</gene>
<reference evidence="3" key="1">
    <citation type="submission" date="2017-04" db="EMBL/GenBank/DDBJ databases">
        <authorList>
            <person name="Varghese N."/>
            <person name="Submissions S."/>
        </authorList>
    </citation>
    <scope>NUCLEOTIDE SEQUENCE [LARGE SCALE GENOMIC DNA]</scope>
    <source>
        <strain evidence="3">DSM 23072</strain>
    </source>
</reference>
<feature type="transmembrane region" description="Helical" evidence="1">
    <location>
        <begin position="106"/>
        <end position="129"/>
    </location>
</feature>
<keyword evidence="3" id="KW-1185">Reference proteome</keyword>
<dbReference type="InterPro" id="IPR051311">
    <property type="entry name" value="DedA_domain"/>
</dbReference>
<feature type="transmembrane region" description="Helical" evidence="1">
    <location>
        <begin position="20"/>
        <end position="47"/>
    </location>
</feature>
<feature type="transmembrane region" description="Helical" evidence="1">
    <location>
        <begin position="135"/>
        <end position="155"/>
    </location>
</feature>
<evidence type="ECO:0000313" key="2">
    <source>
        <dbReference type="EMBL" id="SMB80116.1"/>
    </source>
</evidence>
<dbReference type="PANTHER" id="PTHR42709:SF4">
    <property type="entry name" value="INNER MEMBRANE PROTEIN YQAA"/>
    <property type="match status" value="1"/>
</dbReference>
<sequence>MLSDWLSGILPDWVLQNRLIVMFCSAFLSATLLPGNSEVVFSSFLWLDNLPFTPRGLAVFNLWLVATVGNSLGSMTSYAIGRMVVVPEWRRLSRRQQNGFALVHRYGSVALLFSWLPIIGDLLCVAGGWLRLHWLPSLLFITLGKGLRYGLLVMLNSIL</sequence>
<evidence type="ECO:0000313" key="3">
    <source>
        <dbReference type="Proteomes" id="UP000192408"/>
    </source>
</evidence>
<organism evidence="2 3">
    <name type="scientific">Pasteurella testudinis DSM 23072</name>
    <dbReference type="NCBI Taxonomy" id="1122938"/>
    <lineage>
        <taxon>Bacteria</taxon>
        <taxon>Pseudomonadati</taxon>
        <taxon>Pseudomonadota</taxon>
        <taxon>Gammaproteobacteria</taxon>
        <taxon>Pasteurellales</taxon>
        <taxon>Pasteurellaceae</taxon>
        <taxon>Pasteurella</taxon>
    </lineage>
</organism>
<dbReference type="PANTHER" id="PTHR42709">
    <property type="entry name" value="ALKALINE PHOSPHATASE LIKE PROTEIN"/>
    <property type="match status" value="1"/>
</dbReference>
<feature type="transmembrane region" description="Helical" evidence="1">
    <location>
        <begin position="59"/>
        <end position="85"/>
    </location>
</feature>
<keyword evidence="1" id="KW-0812">Transmembrane</keyword>
<dbReference type="Proteomes" id="UP000192408">
    <property type="component" value="Unassembled WGS sequence"/>
</dbReference>
<dbReference type="STRING" id="1122938.SAMN05660772_00543"/>
<evidence type="ECO:0000256" key="1">
    <source>
        <dbReference type="SAM" id="Phobius"/>
    </source>
</evidence>
<accession>A0A1W1UGA2</accession>
<dbReference type="RefSeq" id="WP_084255871.1">
    <property type="nucleotide sequence ID" value="NZ_FWWV01000002.1"/>
</dbReference>
<protein>
    <submittedName>
        <fullName evidence="2">Membrane protein YqaA, SNARE-associated domain</fullName>
    </submittedName>
</protein>